<feature type="compositionally biased region" description="Low complexity" evidence="4">
    <location>
        <begin position="471"/>
        <end position="482"/>
    </location>
</feature>
<dbReference type="InterPro" id="IPR001005">
    <property type="entry name" value="SANT/Myb"/>
</dbReference>
<feature type="coiled-coil region" evidence="3">
    <location>
        <begin position="886"/>
        <end position="955"/>
    </location>
</feature>
<feature type="region of interest" description="Disordered" evidence="4">
    <location>
        <begin position="529"/>
        <end position="548"/>
    </location>
</feature>
<dbReference type="InterPro" id="IPR009057">
    <property type="entry name" value="Homeodomain-like_sf"/>
</dbReference>
<dbReference type="PROSITE" id="PS51293">
    <property type="entry name" value="SANT"/>
    <property type="match status" value="1"/>
</dbReference>
<feature type="compositionally biased region" description="Basic and acidic residues" evidence="4">
    <location>
        <begin position="21"/>
        <end position="30"/>
    </location>
</feature>
<protein>
    <recommendedName>
        <fullName evidence="5">SANT domain-containing protein</fullName>
    </recommendedName>
</protein>
<feature type="compositionally biased region" description="Basic residues" evidence="4">
    <location>
        <begin position="1"/>
        <end position="11"/>
    </location>
</feature>
<keyword evidence="2" id="KW-0539">Nucleus</keyword>
<dbReference type="InterPro" id="IPR010561">
    <property type="entry name" value="LIN-9/ALY1"/>
</dbReference>
<feature type="region of interest" description="Disordered" evidence="4">
    <location>
        <begin position="403"/>
        <end position="438"/>
    </location>
</feature>
<dbReference type="Pfam" id="PF06584">
    <property type="entry name" value="DIRP"/>
    <property type="match status" value="1"/>
</dbReference>
<accession>A0AAV5JV86</accession>
<proteinExistence type="predicted"/>
<feature type="region of interest" description="Disordered" evidence="4">
    <location>
        <begin position="459"/>
        <end position="489"/>
    </location>
</feature>
<dbReference type="Pfam" id="PF00249">
    <property type="entry name" value="Myb_DNA-binding"/>
    <property type="match status" value="1"/>
</dbReference>
<dbReference type="Proteomes" id="UP001054252">
    <property type="component" value="Unassembled WGS sequence"/>
</dbReference>
<evidence type="ECO:0000256" key="2">
    <source>
        <dbReference type="ARBA" id="ARBA00023242"/>
    </source>
</evidence>
<feature type="region of interest" description="Disordered" evidence="4">
    <location>
        <begin position="264"/>
        <end position="289"/>
    </location>
</feature>
<reference evidence="6 7" key="1">
    <citation type="journal article" date="2021" name="Commun. Biol.">
        <title>The genome of Shorea leprosula (Dipterocarpaceae) highlights the ecological relevance of drought in aseasonal tropical rainforests.</title>
        <authorList>
            <person name="Ng K.K.S."/>
            <person name="Kobayashi M.J."/>
            <person name="Fawcett J.A."/>
            <person name="Hatakeyama M."/>
            <person name="Paape T."/>
            <person name="Ng C.H."/>
            <person name="Ang C.C."/>
            <person name="Tnah L.H."/>
            <person name="Lee C.T."/>
            <person name="Nishiyama T."/>
            <person name="Sese J."/>
            <person name="O'Brien M.J."/>
            <person name="Copetti D."/>
            <person name="Mohd Noor M.I."/>
            <person name="Ong R.C."/>
            <person name="Putra M."/>
            <person name="Sireger I.Z."/>
            <person name="Indrioko S."/>
            <person name="Kosugi Y."/>
            <person name="Izuno A."/>
            <person name="Isagi Y."/>
            <person name="Lee S.L."/>
            <person name="Shimizu K.K."/>
        </authorList>
    </citation>
    <scope>NUCLEOTIDE SEQUENCE [LARGE SCALE GENOMIC DNA]</scope>
    <source>
        <strain evidence="6">214</strain>
    </source>
</reference>
<keyword evidence="3" id="KW-0175">Coiled coil</keyword>
<dbReference type="GO" id="GO:0006357">
    <property type="term" value="P:regulation of transcription by RNA polymerase II"/>
    <property type="evidence" value="ECO:0007669"/>
    <property type="project" value="TreeGrafter"/>
</dbReference>
<feature type="domain" description="SANT" evidence="5">
    <location>
        <begin position="41"/>
        <end position="76"/>
    </location>
</feature>
<gene>
    <name evidence="6" type="ORF">SLEP1_g28925</name>
</gene>
<dbReference type="AlphaFoldDB" id="A0AAV5JV86"/>
<name>A0AAV5JV86_9ROSI</name>
<keyword evidence="7" id="KW-1185">Reference proteome</keyword>
<feature type="compositionally biased region" description="Basic and acidic residues" evidence="4">
    <location>
        <begin position="460"/>
        <end position="469"/>
    </location>
</feature>
<dbReference type="PANTHER" id="PTHR21689">
    <property type="entry name" value="LIN-9"/>
    <property type="match status" value="1"/>
</dbReference>
<dbReference type="GO" id="GO:0005654">
    <property type="term" value="C:nucleoplasm"/>
    <property type="evidence" value="ECO:0007669"/>
    <property type="project" value="TreeGrafter"/>
</dbReference>
<evidence type="ECO:0000256" key="4">
    <source>
        <dbReference type="SAM" id="MobiDB-lite"/>
    </source>
</evidence>
<feature type="compositionally biased region" description="Basic and acidic residues" evidence="4">
    <location>
        <begin position="409"/>
        <end position="427"/>
    </location>
</feature>
<evidence type="ECO:0000313" key="7">
    <source>
        <dbReference type="Proteomes" id="UP001054252"/>
    </source>
</evidence>
<feature type="region of interest" description="Disordered" evidence="4">
    <location>
        <begin position="115"/>
        <end position="156"/>
    </location>
</feature>
<feature type="region of interest" description="Disordered" evidence="4">
    <location>
        <begin position="1"/>
        <end position="43"/>
    </location>
</feature>
<dbReference type="InterPro" id="IPR017884">
    <property type="entry name" value="SANT_dom"/>
</dbReference>
<feature type="region of interest" description="Disordered" evidence="4">
    <location>
        <begin position="173"/>
        <end position="213"/>
    </location>
</feature>
<evidence type="ECO:0000256" key="3">
    <source>
        <dbReference type="SAM" id="Coils"/>
    </source>
</evidence>
<dbReference type="SMART" id="SM00717">
    <property type="entry name" value="SANT"/>
    <property type="match status" value="1"/>
</dbReference>
<dbReference type="SUPFAM" id="SSF46689">
    <property type="entry name" value="Homeodomain-like"/>
    <property type="match status" value="1"/>
</dbReference>
<dbReference type="PANTHER" id="PTHR21689:SF5">
    <property type="entry name" value="PROTEIN ALWAYS EARLY 1-RELATED"/>
    <property type="match status" value="1"/>
</dbReference>
<dbReference type="Gene3D" id="1.20.58.1880">
    <property type="match status" value="1"/>
</dbReference>
<dbReference type="GO" id="GO:0017053">
    <property type="term" value="C:transcription repressor complex"/>
    <property type="evidence" value="ECO:0007669"/>
    <property type="project" value="InterPro"/>
</dbReference>
<organism evidence="6 7">
    <name type="scientific">Rubroshorea leprosula</name>
    <dbReference type="NCBI Taxonomy" id="152421"/>
    <lineage>
        <taxon>Eukaryota</taxon>
        <taxon>Viridiplantae</taxon>
        <taxon>Streptophyta</taxon>
        <taxon>Embryophyta</taxon>
        <taxon>Tracheophyta</taxon>
        <taxon>Spermatophyta</taxon>
        <taxon>Magnoliopsida</taxon>
        <taxon>eudicotyledons</taxon>
        <taxon>Gunneridae</taxon>
        <taxon>Pentapetalae</taxon>
        <taxon>rosids</taxon>
        <taxon>malvids</taxon>
        <taxon>Malvales</taxon>
        <taxon>Dipterocarpaceae</taxon>
        <taxon>Rubroshorea</taxon>
    </lineage>
</organism>
<dbReference type="GO" id="GO:0051726">
    <property type="term" value="P:regulation of cell cycle"/>
    <property type="evidence" value="ECO:0007669"/>
    <property type="project" value="TreeGrafter"/>
</dbReference>
<dbReference type="EMBL" id="BPVZ01000050">
    <property type="protein sequence ID" value="GKV18564.1"/>
    <property type="molecule type" value="Genomic_DNA"/>
</dbReference>
<evidence type="ECO:0000259" key="5">
    <source>
        <dbReference type="PROSITE" id="PS51293"/>
    </source>
</evidence>
<dbReference type="SMART" id="SM01135">
    <property type="entry name" value="DIRP"/>
    <property type="match status" value="1"/>
</dbReference>
<dbReference type="CDD" id="cd00167">
    <property type="entry name" value="SANT"/>
    <property type="match status" value="1"/>
</dbReference>
<evidence type="ECO:0000313" key="6">
    <source>
        <dbReference type="EMBL" id="GKV18564.1"/>
    </source>
</evidence>
<dbReference type="GO" id="GO:0006351">
    <property type="term" value="P:DNA-templated transcription"/>
    <property type="evidence" value="ECO:0007669"/>
    <property type="project" value="InterPro"/>
</dbReference>
<dbReference type="InterPro" id="IPR033471">
    <property type="entry name" value="DIRP"/>
</dbReference>
<comment type="caution">
    <text evidence="6">The sequence shown here is derived from an EMBL/GenBank/DDBJ whole genome shotgun (WGS) entry which is preliminary data.</text>
</comment>
<comment type="subcellular location">
    <subcellularLocation>
        <location evidence="1">Nucleus</location>
    </subcellularLocation>
</comment>
<sequence length="1165" mass="131098">MAPAKKSKSINKRYSSIQEVSPDKDADNPSKSKQRKKLSDKLGSQWSKAELERFYEAYRKYGKDWKKVASVLHNRSIEMVEALYNMNRAYLSLPEGTASVVGLIAMMTDHYNVLEGSDSERESNDASQIPRRAQNRKRPRVQLNSPKEDSFHHPSIASSEGCLSLLKRTGLNDTHPRAVRKRTPRVPVSNSRKRDANESYTSPSKRNRKSEVDANDDVVAALALTEAWQRRGSPLVSQMPRSDHAKPSPIHSWDRMFPQSETCKAKHSDAFSEEGTEGSTGGKESGDVPYGRHRASLVDMEGVGTVEVHHKGKKFYKKKVKVEEMRNNLSNDSGEACSGTEEWLKGSAQKGKVDIEVSSAKVEQYLPRSQRKRTKKLFFGDETPALDALNTLASLSTLMLPTSTMDSESPVKFKEDGTALETDEKSTIPEAASMSHHRHKIKHLGLREKSVKVINAVEDSPSRKSKVERYSTTNKKAASKTKQQPELTNNTWKRKRKSFVSKLQAPNAEAPVQSQSIKSVENKDTIEEENKHIPKGKINGQVSAQSKQWKSVRVSEGSPINVGQRKSGIDLGVSAAEVPVRLLARKHQNRRKMNLKRVLISKEVKSSENILKNQPRKQSPIQQEKSSLKRKLSSCLSSDMARRWCSFEWFYSAIDYPWFAKKEFVEYLNHVGLGHIPRLTRVEWGVIRSSLGKPRRFSERFLLEEREKLKQYRESVRKHYTELRTGVREGLPTDLARPLSVGQRVIAIDPKTREVHDGKVLTVDHDRCRVQFDCPEIGVKFVMDVDCMPLNPLDNMPEALRRQNLSIDKYSLTSNESRVNGHSNLFGSIFFAPSGHLENGTSPFNATVMQAKLDTNHNNLQAKAATYGQPFTMAHIQGRDADINAISELNHALHKKETLLMELRNTNNDIRDNHNDLESILKDSEHFKKHIATVLVQLREANDQASSALLHLRQRNTYPANCLPPWFNPQVISNFSNGLARPVDSLVPQELGPDIIEIIKGSRLKAHAMVDASIKAISSVKEGEDPYTRIGEALDSVDKQQLTSDARMPVVKPTEQVNGIQHQQNRLISNMSELTFAGASDPKLQEASEKGEEQIPSELIKSCVATLLMIQSCTERQYPPTDVAQIIDSAVTSLHPCCPQNLPIYREIQMCMGRIKTQILALIPT</sequence>
<evidence type="ECO:0000256" key="1">
    <source>
        <dbReference type="ARBA" id="ARBA00004123"/>
    </source>
</evidence>
<dbReference type="GO" id="GO:0003677">
    <property type="term" value="F:DNA binding"/>
    <property type="evidence" value="ECO:0007669"/>
    <property type="project" value="TreeGrafter"/>
</dbReference>